<accession>A0A6C0U742</accession>
<organism evidence="3 4">
    <name type="scientific">Kineobactrum salinum</name>
    <dbReference type="NCBI Taxonomy" id="2708301"/>
    <lineage>
        <taxon>Bacteria</taxon>
        <taxon>Pseudomonadati</taxon>
        <taxon>Pseudomonadota</taxon>
        <taxon>Gammaproteobacteria</taxon>
        <taxon>Cellvibrionales</taxon>
        <taxon>Halieaceae</taxon>
        <taxon>Kineobactrum</taxon>
    </lineage>
</organism>
<dbReference type="PANTHER" id="PTHR43674:SF16">
    <property type="entry name" value="CARBON-NITROGEN FAMILY, PUTATIVE (AFU_ORTHOLOGUE AFUA_5G02350)-RELATED"/>
    <property type="match status" value="1"/>
</dbReference>
<dbReference type="SUPFAM" id="SSF56317">
    <property type="entry name" value="Carbon-nitrogen hydrolase"/>
    <property type="match status" value="1"/>
</dbReference>
<feature type="domain" description="CN hydrolase" evidence="2">
    <location>
        <begin position="1"/>
        <end position="287"/>
    </location>
</feature>
<proteinExistence type="predicted"/>
<dbReference type="Proteomes" id="UP000477680">
    <property type="component" value="Chromosome"/>
</dbReference>
<dbReference type="KEGG" id="kim:G3T16_16775"/>
<evidence type="ECO:0000313" key="4">
    <source>
        <dbReference type="Proteomes" id="UP000477680"/>
    </source>
</evidence>
<dbReference type="GO" id="GO:0016811">
    <property type="term" value="F:hydrolase activity, acting on carbon-nitrogen (but not peptide) bonds, in linear amides"/>
    <property type="evidence" value="ECO:0007669"/>
    <property type="project" value="TreeGrafter"/>
</dbReference>
<gene>
    <name evidence="3" type="ORF">G3T16_16775</name>
</gene>
<protein>
    <submittedName>
        <fullName evidence="3">Hydrolase</fullName>
    </submittedName>
</protein>
<dbReference type="InterPro" id="IPR036526">
    <property type="entry name" value="C-N_Hydrolase_sf"/>
</dbReference>
<reference evidence="3 4" key="1">
    <citation type="submission" date="2020-02" db="EMBL/GenBank/DDBJ databases">
        <title>Genome sequencing for Kineobactrum sp. M2.</title>
        <authorList>
            <person name="Park S.-J."/>
        </authorList>
    </citation>
    <scope>NUCLEOTIDE SEQUENCE [LARGE SCALE GENOMIC DNA]</scope>
    <source>
        <strain evidence="3 4">M2</strain>
    </source>
</reference>
<dbReference type="InterPro" id="IPR003010">
    <property type="entry name" value="C-N_Hydrolase"/>
</dbReference>
<evidence type="ECO:0000256" key="1">
    <source>
        <dbReference type="ARBA" id="ARBA00022801"/>
    </source>
</evidence>
<dbReference type="Gene3D" id="3.60.110.10">
    <property type="entry name" value="Carbon-nitrogen hydrolase"/>
    <property type="match status" value="1"/>
</dbReference>
<evidence type="ECO:0000313" key="3">
    <source>
        <dbReference type="EMBL" id="QIB67733.1"/>
    </source>
</evidence>
<dbReference type="PROSITE" id="PS50263">
    <property type="entry name" value="CN_HYDROLASE"/>
    <property type="match status" value="1"/>
</dbReference>
<dbReference type="PANTHER" id="PTHR43674">
    <property type="entry name" value="NITRILASE C965.09-RELATED"/>
    <property type="match status" value="1"/>
</dbReference>
<keyword evidence="4" id="KW-1185">Reference proteome</keyword>
<sequence length="357" mass="41100">MIEQYMALAIQPVMRGAHKRADIARNIEHISELCYAAIWLSNIDLPVRLIAIPEGALQGFTDEIFDWDHEYYVDHMAIDIPGEETQALGKLAKEFKTYIIAQAKARHPEFPKRFFNTAFVIDPEGEVIHTHYKVQVFAREHSTVPHDVWDKWTELYGTGLDAFYPVVDTDIGRIGCVICMEGSYPETARGLAMNGAEIIYRPSYPEPYVANEMWEIQNRARALDNTAYVIAPNPAAYLPMEDSKFPIDTFGGNTMIVDYQGRFVSNHESGGTASYAGGIIDIEALRQYRARSLWGNWLKDLRTEQFRVIYEQVLYEQNRCLNRMPLKHAENDEVVRAAIRRMHDLDIWVKPAYMREE</sequence>
<keyword evidence="1 3" id="KW-0378">Hydrolase</keyword>
<name>A0A6C0U742_9GAMM</name>
<dbReference type="AlphaFoldDB" id="A0A6C0U742"/>
<dbReference type="InterPro" id="IPR050345">
    <property type="entry name" value="Aliph_Amidase/BUP"/>
</dbReference>
<dbReference type="Pfam" id="PF00795">
    <property type="entry name" value="CN_hydrolase"/>
    <property type="match status" value="1"/>
</dbReference>
<dbReference type="CDD" id="cd07582">
    <property type="entry name" value="nitrilase_4"/>
    <property type="match status" value="1"/>
</dbReference>
<dbReference type="EMBL" id="CP048711">
    <property type="protein sequence ID" value="QIB67733.1"/>
    <property type="molecule type" value="Genomic_DNA"/>
</dbReference>
<evidence type="ECO:0000259" key="2">
    <source>
        <dbReference type="PROSITE" id="PS50263"/>
    </source>
</evidence>